<evidence type="ECO:0000313" key="2">
    <source>
        <dbReference type="EMBL" id="MBZ4039964.1"/>
    </source>
</evidence>
<accession>A0ABS7T7V9</accession>
<name>A0ABS7T7V9_9GAMM</name>
<keyword evidence="1" id="KW-0732">Signal</keyword>
<feature type="signal peptide" evidence="1">
    <location>
        <begin position="1"/>
        <end position="24"/>
    </location>
</feature>
<dbReference type="Proteomes" id="UP001430954">
    <property type="component" value="Unassembled WGS sequence"/>
</dbReference>
<evidence type="ECO:0000256" key="1">
    <source>
        <dbReference type="SAM" id="SignalP"/>
    </source>
</evidence>
<sequence length="94" mass="10024">MQRRAIQLSVVFVAVFAVAMPSRAEQADATMGVGLRIVASERTTADPDAAGNRNQPGADNGVVLAHGQVVAHGKRARIERVHDHVGRPIDVVTY</sequence>
<comment type="caution">
    <text evidence="2">The sequence shown here is derived from an EMBL/GenBank/DDBJ whole genome shotgun (WGS) entry which is preliminary data.</text>
</comment>
<dbReference type="RefSeq" id="WP_223676401.1">
    <property type="nucleotide sequence ID" value="NZ_JAINZW010000004.1"/>
</dbReference>
<dbReference type="EMBL" id="JAINZW010000004">
    <property type="protein sequence ID" value="MBZ4039964.1"/>
    <property type="molecule type" value="Genomic_DNA"/>
</dbReference>
<evidence type="ECO:0008006" key="4">
    <source>
        <dbReference type="Google" id="ProtNLM"/>
    </source>
</evidence>
<feature type="chain" id="PRO_5046938187" description="Secreted protein" evidence="1">
    <location>
        <begin position="25"/>
        <end position="94"/>
    </location>
</feature>
<reference evidence="2 3" key="1">
    <citation type="submission" date="2021-09" db="EMBL/GenBank/DDBJ databases">
        <title>Lysobacter sp. 13A isolated from the river sediment.</title>
        <authorList>
            <person name="Liu H."/>
            <person name="Li S."/>
            <person name="Mao S."/>
        </authorList>
    </citation>
    <scope>NUCLEOTIDE SEQUENCE [LARGE SCALE GENOMIC DNA]</scope>
    <source>
        <strain evidence="2 3">13A</strain>
    </source>
</reference>
<gene>
    <name evidence="2" type="ORF">K6753_10530</name>
</gene>
<organism evidence="2 3">
    <name type="scientific">Novilysobacter selenitireducens</name>
    <dbReference type="NCBI Taxonomy" id="2872639"/>
    <lineage>
        <taxon>Bacteria</taxon>
        <taxon>Pseudomonadati</taxon>
        <taxon>Pseudomonadota</taxon>
        <taxon>Gammaproteobacteria</taxon>
        <taxon>Lysobacterales</taxon>
        <taxon>Lysobacteraceae</taxon>
        <taxon>Novilysobacter</taxon>
    </lineage>
</organism>
<keyword evidence="3" id="KW-1185">Reference proteome</keyword>
<protein>
    <recommendedName>
        <fullName evidence="4">Secreted protein</fullName>
    </recommendedName>
</protein>
<evidence type="ECO:0000313" key="3">
    <source>
        <dbReference type="Proteomes" id="UP001430954"/>
    </source>
</evidence>
<proteinExistence type="predicted"/>